<evidence type="ECO:0000256" key="1">
    <source>
        <dbReference type="ARBA" id="ARBA00004613"/>
    </source>
</evidence>
<evidence type="ECO:0000256" key="5">
    <source>
        <dbReference type="ARBA" id="ARBA00022729"/>
    </source>
</evidence>
<evidence type="ECO:0008006" key="10">
    <source>
        <dbReference type="Google" id="ProtNLM"/>
    </source>
</evidence>
<dbReference type="AlphaFoldDB" id="A0A8C3JQM5"/>
<feature type="region of interest" description="Disordered" evidence="7">
    <location>
        <begin position="230"/>
        <end position="252"/>
    </location>
</feature>
<accession>A0A8C3JQM5</accession>
<evidence type="ECO:0000256" key="3">
    <source>
        <dbReference type="ARBA" id="ARBA00022525"/>
    </source>
</evidence>
<dbReference type="GO" id="GO:0038163">
    <property type="term" value="P:thrombopoietin-mediated signaling pathway"/>
    <property type="evidence" value="ECO:0007669"/>
    <property type="project" value="TreeGrafter"/>
</dbReference>
<sequence>VAPEGAQGRPSRSRSQGRKRPEAGSRPPGPGPLLRFRSKVSGDTTGNRAASAVPCPPGHPPVPAGQLAGSPRHRHPPWKGDGSWGAAAGPGVGDAGLKPPAEHGAEQTAPPHILPPAPGRGSRQPGPAGLRQQAHQEVHRGRQGDGEGSGEGNSPLPPQTGTGTAPPVSPWHLPAPLGPVPGPACPQLPRGAALGGLQCPAVEIPIGERGWGGGGGQRWHWGCPWGWRKLAQTPGEPNETPAGKPGSRGVNGVWGGRPAQCPLPQNESKRREILCDLALLVGAAAGARGQLRQECGATQLGQLYQQANAFLLLLQTFQWEAGPWEPGCPPRSVEQTDITSIFGVYRRLVQGKLRFFFHSLTKDSC</sequence>
<dbReference type="InterPro" id="IPR001323">
    <property type="entry name" value="EPO_TPO"/>
</dbReference>
<name>A0A8C3JQM5_9CHAR</name>
<feature type="compositionally biased region" description="Pro residues" evidence="7">
    <location>
        <begin position="54"/>
        <end position="63"/>
    </location>
</feature>
<evidence type="ECO:0000256" key="2">
    <source>
        <dbReference type="ARBA" id="ARBA00005782"/>
    </source>
</evidence>
<feature type="region of interest" description="Disordered" evidence="7">
    <location>
        <begin position="1"/>
        <end position="175"/>
    </location>
</feature>
<feature type="compositionally biased region" description="Basic and acidic residues" evidence="7">
    <location>
        <begin position="134"/>
        <end position="145"/>
    </location>
</feature>
<dbReference type="GO" id="GO:1902035">
    <property type="term" value="P:positive regulation of hematopoietic stem cell proliferation"/>
    <property type="evidence" value="ECO:0007669"/>
    <property type="project" value="TreeGrafter"/>
</dbReference>
<dbReference type="GO" id="GO:0070374">
    <property type="term" value="P:positive regulation of ERK1 and ERK2 cascade"/>
    <property type="evidence" value="ECO:0007669"/>
    <property type="project" value="TreeGrafter"/>
</dbReference>
<reference evidence="8" key="2">
    <citation type="submission" date="2025-09" db="UniProtKB">
        <authorList>
            <consortium name="Ensembl"/>
        </authorList>
    </citation>
    <scope>IDENTIFICATION</scope>
</reference>
<evidence type="ECO:0000256" key="7">
    <source>
        <dbReference type="SAM" id="MobiDB-lite"/>
    </source>
</evidence>
<comment type="subcellular location">
    <subcellularLocation>
        <location evidence="1">Secreted</location>
    </subcellularLocation>
</comment>
<evidence type="ECO:0000256" key="4">
    <source>
        <dbReference type="ARBA" id="ARBA00022702"/>
    </source>
</evidence>
<dbReference type="InterPro" id="IPR009079">
    <property type="entry name" value="4_helix_cytokine-like_core"/>
</dbReference>
<dbReference type="InterPro" id="IPR003978">
    <property type="entry name" value="Thrombopoietin"/>
</dbReference>
<protein>
    <recommendedName>
        <fullName evidence="10">TPO protein</fullName>
    </recommendedName>
</protein>
<dbReference type="Ensembl" id="ENSCPGT00000012064.1">
    <property type="protein sequence ID" value="ENSCPGP00000011004.1"/>
    <property type="gene ID" value="ENSCPGG00000007843.1"/>
</dbReference>
<proteinExistence type="inferred from homology"/>
<keyword evidence="4" id="KW-0372">Hormone</keyword>
<reference evidence="8" key="1">
    <citation type="submission" date="2025-08" db="UniProtKB">
        <authorList>
            <consortium name="Ensembl"/>
        </authorList>
    </citation>
    <scope>IDENTIFICATION</scope>
</reference>
<organism evidence="8 9">
    <name type="scientific">Calidris pygmaea</name>
    <name type="common">Spoon-billed sandpiper</name>
    <dbReference type="NCBI Taxonomy" id="425635"/>
    <lineage>
        <taxon>Eukaryota</taxon>
        <taxon>Metazoa</taxon>
        <taxon>Chordata</taxon>
        <taxon>Craniata</taxon>
        <taxon>Vertebrata</taxon>
        <taxon>Euteleostomi</taxon>
        <taxon>Archelosauria</taxon>
        <taxon>Archosauria</taxon>
        <taxon>Dinosauria</taxon>
        <taxon>Saurischia</taxon>
        <taxon>Theropoda</taxon>
        <taxon>Coelurosauria</taxon>
        <taxon>Aves</taxon>
        <taxon>Neognathae</taxon>
        <taxon>Neoaves</taxon>
        <taxon>Charadriiformes</taxon>
        <taxon>Scolopacidae</taxon>
        <taxon>Calidris</taxon>
    </lineage>
</organism>
<dbReference type="PANTHER" id="PTHR10560">
    <property type="entry name" value="THROMBOPOIETIN"/>
    <property type="match status" value="1"/>
</dbReference>
<keyword evidence="5" id="KW-0732">Signal</keyword>
<keyword evidence="6" id="KW-1015">Disulfide bond</keyword>
<keyword evidence="3" id="KW-0964">Secreted</keyword>
<dbReference type="Proteomes" id="UP000694419">
    <property type="component" value="Unplaced"/>
</dbReference>
<evidence type="ECO:0000313" key="8">
    <source>
        <dbReference type="Ensembl" id="ENSCPGP00000011004.1"/>
    </source>
</evidence>
<evidence type="ECO:0000256" key="6">
    <source>
        <dbReference type="ARBA" id="ARBA00023157"/>
    </source>
</evidence>
<dbReference type="GO" id="GO:0005576">
    <property type="term" value="C:extracellular region"/>
    <property type="evidence" value="ECO:0007669"/>
    <property type="project" value="UniProtKB-SubCell"/>
</dbReference>
<comment type="similarity">
    <text evidence="2">Belongs to the EPO/TPO family.</text>
</comment>
<dbReference type="PANTHER" id="PTHR10560:SF0">
    <property type="entry name" value="THROMBOPOIETIN"/>
    <property type="match status" value="1"/>
</dbReference>
<dbReference type="GO" id="GO:0005179">
    <property type="term" value="F:hormone activity"/>
    <property type="evidence" value="ECO:0007669"/>
    <property type="project" value="UniProtKB-KW"/>
</dbReference>
<dbReference type="GO" id="GO:0008283">
    <property type="term" value="P:cell population proliferation"/>
    <property type="evidence" value="ECO:0007669"/>
    <property type="project" value="InterPro"/>
</dbReference>
<evidence type="ECO:0000313" key="9">
    <source>
        <dbReference type="Proteomes" id="UP000694419"/>
    </source>
</evidence>
<dbReference type="Pfam" id="PF00758">
    <property type="entry name" value="EPO_TPO"/>
    <property type="match status" value="1"/>
</dbReference>
<dbReference type="GO" id="GO:0005125">
    <property type="term" value="F:cytokine activity"/>
    <property type="evidence" value="ECO:0007669"/>
    <property type="project" value="InterPro"/>
</dbReference>
<dbReference type="SUPFAM" id="SSF47266">
    <property type="entry name" value="4-helical cytokines"/>
    <property type="match status" value="1"/>
</dbReference>
<dbReference type="Gene3D" id="1.20.1250.10">
    <property type="match status" value="1"/>
</dbReference>
<keyword evidence="9" id="KW-1185">Reference proteome</keyword>